<dbReference type="Gene3D" id="1.10.400.10">
    <property type="entry name" value="GI Alpha 1, domain 2-like"/>
    <property type="match status" value="1"/>
</dbReference>
<evidence type="ECO:0000256" key="3">
    <source>
        <dbReference type="ARBA" id="ARBA00022842"/>
    </source>
</evidence>
<gene>
    <name evidence="8" type="ORF">MSAN_00515000</name>
</gene>
<evidence type="ECO:0000256" key="7">
    <source>
        <dbReference type="PIRSR" id="PIRSR601019-2"/>
    </source>
</evidence>
<dbReference type="PROSITE" id="PS51882">
    <property type="entry name" value="G_ALPHA"/>
    <property type="match status" value="1"/>
</dbReference>
<dbReference type="InterPro" id="IPR027417">
    <property type="entry name" value="P-loop_NTPase"/>
</dbReference>
<proteinExistence type="predicted"/>
<dbReference type="Proteomes" id="UP000623467">
    <property type="component" value="Unassembled WGS sequence"/>
</dbReference>
<keyword evidence="9" id="KW-1185">Reference proteome</keyword>
<dbReference type="SMART" id="SM00275">
    <property type="entry name" value="G_alpha"/>
    <property type="match status" value="1"/>
</dbReference>
<dbReference type="SUPFAM" id="SSF52540">
    <property type="entry name" value="P-loop containing nucleoside triphosphate hydrolases"/>
    <property type="match status" value="1"/>
</dbReference>
<dbReference type="GO" id="GO:0005834">
    <property type="term" value="C:heterotrimeric G-protein complex"/>
    <property type="evidence" value="ECO:0007669"/>
    <property type="project" value="TreeGrafter"/>
</dbReference>
<keyword evidence="4 6" id="KW-0342">GTP-binding</keyword>
<accession>A0A8H6Z677</accession>
<evidence type="ECO:0000313" key="8">
    <source>
        <dbReference type="EMBL" id="KAF7373073.1"/>
    </source>
</evidence>
<evidence type="ECO:0000313" key="9">
    <source>
        <dbReference type="Proteomes" id="UP000623467"/>
    </source>
</evidence>
<dbReference type="PANTHER" id="PTHR10218">
    <property type="entry name" value="GTP-BINDING PROTEIN ALPHA SUBUNIT"/>
    <property type="match status" value="1"/>
</dbReference>
<dbReference type="GO" id="GO:0031683">
    <property type="term" value="F:G-protein beta/gamma-subunit complex binding"/>
    <property type="evidence" value="ECO:0007669"/>
    <property type="project" value="InterPro"/>
</dbReference>
<dbReference type="GO" id="GO:0005737">
    <property type="term" value="C:cytoplasm"/>
    <property type="evidence" value="ECO:0007669"/>
    <property type="project" value="TreeGrafter"/>
</dbReference>
<comment type="caution">
    <text evidence="8">The sequence shown here is derived from an EMBL/GenBank/DDBJ whole genome shotgun (WGS) entry which is preliminary data.</text>
</comment>
<keyword evidence="2 6" id="KW-0547">Nucleotide-binding</keyword>
<evidence type="ECO:0000256" key="5">
    <source>
        <dbReference type="ARBA" id="ARBA00023224"/>
    </source>
</evidence>
<keyword evidence="1 7" id="KW-0479">Metal-binding</keyword>
<evidence type="ECO:0000256" key="4">
    <source>
        <dbReference type="ARBA" id="ARBA00023134"/>
    </source>
</evidence>
<dbReference type="GO" id="GO:0007189">
    <property type="term" value="P:adenylate cyclase-activating G protein-coupled receptor signaling pathway"/>
    <property type="evidence" value="ECO:0007669"/>
    <property type="project" value="TreeGrafter"/>
</dbReference>
<organism evidence="8 9">
    <name type="scientific">Mycena sanguinolenta</name>
    <dbReference type="NCBI Taxonomy" id="230812"/>
    <lineage>
        <taxon>Eukaryota</taxon>
        <taxon>Fungi</taxon>
        <taxon>Dikarya</taxon>
        <taxon>Basidiomycota</taxon>
        <taxon>Agaricomycotina</taxon>
        <taxon>Agaricomycetes</taxon>
        <taxon>Agaricomycetidae</taxon>
        <taxon>Agaricales</taxon>
        <taxon>Marasmiineae</taxon>
        <taxon>Mycenaceae</taxon>
        <taxon>Mycena</taxon>
    </lineage>
</organism>
<dbReference type="CDD" id="cd00066">
    <property type="entry name" value="G-alpha"/>
    <property type="match status" value="1"/>
</dbReference>
<dbReference type="EMBL" id="JACAZH010000003">
    <property type="protein sequence ID" value="KAF7373073.1"/>
    <property type="molecule type" value="Genomic_DNA"/>
</dbReference>
<dbReference type="GO" id="GO:0005525">
    <property type="term" value="F:GTP binding"/>
    <property type="evidence" value="ECO:0007669"/>
    <property type="project" value="UniProtKB-KW"/>
</dbReference>
<evidence type="ECO:0000256" key="1">
    <source>
        <dbReference type="ARBA" id="ARBA00022723"/>
    </source>
</evidence>
<dbReference type="InterPro" id="IPR011025">
    <property type="entry name" value="GproteinA_insert"/>
</dbReference>
<sequence length="395" mass="44531">MSTSSSRTSQTRSPSIDRQLDEESLRFKKEIPILVLGTDETSKSTLVKHMKLVHGGFTPEELVVFRSLIHRIVIDAGLAIVLALRTSGLDGTLAEEQRHLADVILGTKTEEALSRETAYEIKALAVARLLDDEELNFLSDIQHLAQPEYIPTEEDVLRAATQKSTITETRFNLFWEVCSAAHSLTELLMNAFSVTSIIFCTALSEYDQVLAEECGRNRMQESITLFSSIVNSHWFLRTSIILLLTEIDVFRSKIPKVRRCSSFPLPTFPPYFSAFPHFLPRIRVLSPSHHFPEYTGGPEINKAGKYILWRFMQENRARLSVYPHPIAVILVRLVSAILLSFCCCHAHSCALTNIYAHSLICTNDTKSVRLVFAAVKEIILQNALKDSKVLETQVL</sequence>
<protein>
    <submittedName>
        <fullName evidence="8">Heterotrimeric G-protein alpha subunit</fullName>
    </submittedName>
</protein>
<feature type="binding site" evidence="6">
    <location>
        <begin position="40"/>
        <end position="45"/>
    </location>
    <ligand>
        <name>GTP</name>
        <dbReference type="ChEBI" id="CHEBI:37565"/>
    </ligand>
</feature>
<dbReference type="AlphaFoldDB" id="A0A8H6Z677"/>
<keyword evidence="5" id="KW-0807">Transducer</keyword>
<keyword evidence="3 7" id="KW-0460">Magnesium</keyword>
<reference evidence="8" key="1">
    <citation type="submission" date="2020-05" db="EMBL/GenBank/DDBJ databases">
        <title>Mycena genomes resolve the evolution of fungal bioluminescence.</title>
        <authorList>
            <person name="Tsai I.J."/>
        </authorList>
    </citation>
    <scope>NUCLEOTIDE SEQUENCE</scope>
    <source>
        <strain evidence="8">160909Yilan</strain>
    </source>
</reference>
<dbReference type="GO" id="GO:0003924">
    <property type="term" value="F:GTPase activity"/>
    <property type="evidence" value="ECO:0007669"/>
    <property type="project" value="InterPro"/>
</dbReference>
<dbReference type="Pfam" id="PF00503">
    <property type="entry name" value="G-alpha"/>
    <property type="match status" value="1"/>
</dbReference>
<name>A0A8H6Z677_9AGAR</name>
<dbReference type="PANTHER" id="PTHR10218:SF369">
    <property type="entry name" value="GUANINE NUCLEOTIDE-BINDING PROTEIN ALPHA-2 SUBUNIT"/>
    <property type="match status" value="1"/>
</dbReference>
<dbReference type="GO" id="GO:0046872">
    <property type="term" value="F:metal ion binding"/>
    <property type="evidence" value="ECO:0007669"/>
    <property type="project" value="UniProtKB-KW"/>
</dbReference>
<dbReference type="FunFam" id="3.40.50.300:FF:000720">
    <property type="entry name" value="Guanine nucleotide-binding protein G(k) subunit alpha"/>
    <property type="match status" value="1"/>
</dbReference>
<dbReference type="Gene3D" id="3.40.50.300">
    <property type="entry name" value="P-loop containing nucleotide triphosphate hydrolases"/>
    <property type="match status" value="1"/>
</dbReference>
<feature type="binding site" evidence="7">
    <location>
        <position position="44"/>
    </location>
    <ligand>
        <name>Mg(2+)</name>
        <dbReference type="ChEBI" id="CHEBI:18420"/>
    </ligand>
</feature>
<dbReference type="InterPro" id="IPR001019">
    <property type="entry name" value="Gprotein_alpha_su"/>
</dbReference>
<evidence type="ECO:0000256" key="6">
    <source>
        <dbReference type="PIRSR" id="PIRSR601019-1"/>
    </source>
</evidence>
<dbReference type="SUPFAM" id="SSF47895">
    <property type="entry name" value="Transducin (alpha subunit), insertion domain"/>
    <property type="match status" value="1"/>
</dbReference>
<evidence type="ECO:0000256" key="2">
    <source>
        <dbReference type="ARBA" id="ARBA00022741"/>
    </source>
</evidence>
<dbReference type="GO" id="GO:0001664">
    <property type="term" value="F:G protein-coupled receptor binding"/>
    <property type="evidence" value="ECO:0007669"/>
    <property type="project" value="TreeGrafter"/>
</dbReference>
<dbReference type="PRINTS" id="PR00318">
    <property type="entry name" value="GPROTEINA"/>
</dbReference>
<dbReference type="OrthoDB" id="5817230at2759"/>